<gene>
    <name evidence="2" type="ORF">QJ036_05730</name>
</gene>
<dbReference type="InterPro" id="IPR007060">
    <property type="entry name" value="FtsL/DivIC"/>
</dbReference>
<keyword evidence="3" id="KW-1185">Reference proteome</keyword>
<dbReference type="EMBL" id="JASGBQ010000006">
    <property type="protein sequence ID" value="MDI9241980.1"/>
    <property type="molecule type" value="Genomic_DNA"/>
</dbReference>
<evidence type="ECO:0000313" key="3">
    <source>
        <dbReference type="Proteomes" id="UP001300383"/>
    </source>
</evidence>
<proteinExistence type="predicted"/>
<keyword evidence="1" id="KW-0812">Transmembrane</keyword>
<dbReference type="AlphaFoldDB" id="A0AAP4BAA4"/>
<accession>A0AAP4BAA4</accession>
<reference evidence="2 3" key="1">
    <citation type="submission" date="2023-05" db="EMBL/GenBank/DDBJ databases">
        <title>[ruminococcus] sp. nov., isolated from a pig farm feces dump.</title>
        <authorList>
            <person name="Chang Y.-H."/>
        </authorList>
    </citation>
    <scope>NUCLEOTIDE SEQUENCE [LARGE SCALE GENOMIC DNA]</scope>
    <source>
        <strain evidence="2 3">YH-rum2234</strain>
    </source>
</reference>
<comment type="caution">
    <text evidence="2">The sequence shown here is derived from an EMBL/GenBank/DDBJ whole genome shotgun (WGS) entry which is preliminary data.</text>
</comment>
<organism evidence="2 3">
    <name type="scientific">Fusibacillus kribbianus</name>
    <dbReference type="NCBI Taxonomy" id="3044208"/>
    <lineage>
        <taxon>Bacteria</taxon>
        <taxon>Bacillati</taxon>
        <taxon>Bacillota</taxon>
        <taxon>Clostridia</taxon>
        <taxon>Lachnospirales</taxon>
        <taxon>Lachnospiraceae</taxon>
        <taxon>Fusibacillus</taxon>
    </lineage>
</organism>
<dbReference type="Proteomes" id="UP001300383">
    <property type="component" value="Unassembled WGS sequence"/>
</dbReference>
<feature type="transmembrane region" description="Helical" evidence="1">
    <location>
        <begin position="21"/>
        <end position="38"/>
    </location>
</feature>
<name>A0AAP4BAA4_9FIRM</name>
<evidence type="ECO:0000256" key="1">
    <source>
        <dbReference type="SAM" id="Phobius"/>
    </source>
</evidence>
<sequence length="108" mass="12371">MKERVAAGGRRKKYRKQNKKVLLGIVLVAALFGGILLYRTKLLQARDADYAAREAELQAQIDDEQEKSEELKEREIFVQTKQYIEEIAKTKLGLVKPGEILIKPKSEE</sequence>
<protein>
    <submittedName>
        <fullName evidence="2">Septum formation initiator family protein</fullName>
    </submittedName>
</protein>
<evidence type="ECO:0000313" key="2">
    <source>
        <dbReference type="EMBL" id="MDI9241980.1"/>
    </source>
</evidence>
<keyword evidence="1" id="KW-0472">Membrane</keyword>
<dbReference type="Pfam" id="PF04977">
    <property type="entry name" value="DivIC"/>
    <property type="match status" value="1"/>
</dbReference>
<keyword evidence="1" id="KW-1133">Transmembrane helix</keyword>